<dbReference type="AlphaFoldDB" id="A0AAE0LI06"/>
<reference evidence="2 3" key="1">
    <citation type="journal article" date="2015" name="Genome Biol. Evol.">
        <title>Comparative Genomics of a Bacterivorous Green Alga Reveals Evolutionary Causalities and Consequences of Phago-Mixotrophic Mode of Nutrition.</title>
        <authorList>
            <person name="Burns J.A."/>
            <person name="Paasch A."/>
            <person name="Narechania A."/>
            <person name="Kim E."/>
        </authorList>
    </citation>
    <scope>NUCLEOTIDE SEQUENCE [LARGE SCALE GENOMIC DNA]</scope>
    <source>
        <strain evidence="2 3">PLY_AMNH</strain>
    </source>
</reference>
<accession>A0AAE0LI06</accession>
<feature type="region of interest" description="Disordered" evidence="1">
    <location>
        <begin position="1"/>
        <end position="52"/>
    </location>
</feature>
<proteinExistence type="predicted"/>
<evidence type="ECO:0000313" key="2">
    <source>
        <dbReference type="EMBL" id="KAK3285499.1"/>
    </source>
</evidence>
<evidence type="ECO:0000256" key="1">
    <source>
        <dbReference type="SAM" id="MobiDB-lite"/>
    </source>
</evidence>
<sequence length="349" mass="38109">MRNPPPPRPHTIRRPSLCETAKAQPEKKGEVGRGAQSWGSSTPRAGVATKTRNPVLNVGAQQEAYTELAWKIAHESGHDLAKDLTIAPCIPQSKVRCDVNNFGYGSWRKEGKAWVLRPHAKHLFAKVEEAEGISITVNNDASKAEALKKVGIEPLALPSTVEEGKDSLEDTRECLLATWSKGLARFEDPEEEAAKKEEPRNRAAESEEATGASPSKCTRGQTAKRGKEDPSDKWKGKEGGEGEQGVAQSDEENRVNLVSRFPVGTAVDVYARPTDSDAVTDDPLEEKDYFTATGGFKCTAPLLEDKVTVRDLHAPVEHWVNSEDDLKLPSFFLGLEASFAAFRTPLGLL</sequence>
<dbReference type="EMBL" id="LGRX02001793">
    <property type="protein sequence ID" value="KAK3285499.1"/>
    <property type="molecule type" value="Genomic_DNA"/>
</dbReference>
<feature type="compositionally biased region" description="Basic and acidic residues" evidence="1">
    <location>
        <begin position="186"/>
        <end position="205"/>
    </location>
</feature>
<comment type="caution">
    <text evidence="2">The sequence shown here is derived from an EMBL/GenBank/DDBJ whole genome shotgun (WGS) entry which is preliminary data.</text>
</comment>
<name>A0AAE0LI06_9CHLO</name>
<keyword evidence="3" id="KW-1185">Reference proteome</keyword>
<feature type="compositionally biased region" description="Polar residues" evidence="1">
    <location>
        <begin position="212"/>
        <end position="221"/>
    </location>
</feature>
<feature type="compositionally biased region" description="Basic and acidic residues" evidence="1">
    <location>
        <begin position="225"/>
        <end position="240"/>
    </location>
</feature>
<feature type="region of interest" description="Disordered" evidence="1">
    <location>
        <begin position="186"/>
        <end position="255"/>
    </location>
</feature>
<evidence type="ECO:0000313" key="3">
    <source>
        <dbReference type="Proteomes" id="UP001190700"/>
    </source>
</evidence>
<gene>
    <name evidence="2" type="ORF">CYMTET_6903</name>
</gene>
<protein>
    <submittedName>
        <fullName evidence="2">Uncharacterized protein</fullName>
    </submittedName>
</protein>
<dbReference type="Proteomes" id="UP001190700">
    <property type="component" value="Unassembled WGS sequence"/>
</dbReference>
<organism evidence="2 3">
    <name type="scientific">Cymbomonas tetramitiformis</name>
    <dbReference type="NCBI Taxonomy" id="36881"/>
    <lineage>
        <taxon>Eukaryota</taxon>
        <taxon>Viridiplantae</taxon>
        <taxon>Chlorophyta</taxon>
        <taxon>Pyramimonadophyceae</taxon>
        <taxon>Pyramimonadales</taxon>
        <taxon>Pyramimonadaceae</taxon>
        <taxon>Cymbomonas</taxon>
    </lineage>
</organism>